<gene>
    <name evidence="1" type="ORF">SAMN06297397_2961</name>
</gene>
<comment type="caution">
    <text evidence="1">The sequence shown here is derived from an EMBL/GenBank/DDBJ whole genome shotgun (WGS) entry which is preliminary data.</text>
</comment>
<dbReference type="Proteomes" id="UP000192328">
    <property type="component" value="Unassembled WGS sequence"/>
</dbReference>
<evidence type="ECO:0000313" key="1">
    <source>
        <dbReference type="EMBL" id="SMC88282.1"/>
    </source>
</evidence>
<proteinExistence type="predicted"/>
<name>A0AC61PQ42_9FIRM</name>
<accession>A0AC61PQ42</accession>
<protein>
    <submittedName>
        <fullName evidence="1">Uncharacterized protein</fullName>
    </submittedName>
</protein>
<dbReference type="EMBL" id="FWXZ01000008">
    <property type="protein sequence ID" value="SMC88282.1"/>
    <property type="molecule type" value="Genomic_DNA"/>
</dbReference>
<sequence length="333" mass="38363">MKTTYLGIANYCVPCQAHCHHCLLSSCGQVSGVDFHRSTAFARRVITELKENRPELGSSFYIGYCMDTPDLWEYIRFSGEFDAPGAGFLQMNGFAFRDDPELLALMCRIRAEGVKLIDLTFYGTEEYHDRFAGRKGDYRFMTRMLSAAVQAELPVNISIPLLRSNLDQMRELRALLSAYPGIRFSFFLPHSKGRGRTLQDQRITRREFDTLPEEIRNTFVKIPHQTEAEWIADIGSRAFDERALTLVLDQENIARFEAMPAEEVLSFMEGLDDRYLSQMPSLPELAAKYGDPGNEQLFRIRDLVLKWQQRFIADTGNTIYDMHDESHHFSVHM</sequence>
<reference evidence="1" key="1">
    <citation type="submission" date="2017-04" db="EMBL/GenBank/DDBJ databases">
        <authorList>
            <person name="Varghese N."/>
            <person name="Submissions S."/>
        </authorList>
    </citation>
    <scope>NUCLEOTIDE SEQUENCE</scope>
    <source>
        <strain evidence="1">WTE2008</strain>
    </source>
</reference>
<organism evidence="1 2">
    <name type="scientific">Aristaeella lactis</name>
    <dbReference type="NCBI Taxonomy" id="3046383"/>
    <lineage>
        <taxon>Bacteria</taxon>
        <taxon>Bacillati</taxon>
        <taxon>Bacillota</taxon>
        <taxon>Clostridia</taxon>
        <taxon>Eubacteriales</taxon>
        <taxon>Aristaeellaceae</taxon>
        <taxon>Aristaeella</taxon>
    </lineage>
</organism>
<evidence type="ECO:0000313" key="2">
    <source>
        <dbReference type="Proteomes" id="UP000192328"/>
    </source>
</evidence>
<keyword evidence="2" id="KW-1185">Reference proteome</keyword>